<dbReference type="GO" id="GO:0070824">
    <property type="term" value="C:SHREC complex"/>
    <property type="evidence" value="ECO:0007669"/>
    <property type="project" value="InterPro"/>
</dbReference>
<reference evidence="4" key="1">
    <citation type="journal article" date="2021" name="Nat. Commun.">
        <title>Genetic determinants of endophytism in the Arabidopsis root mycobiome.</title>
        <authorList>
            <person name="Mesny F."/>
            <person name="Miyauchi S."/>
            <person name="Thiergart T."/>
            <person name="Pickel B."/>
            <person name="Atanasova L."/>
            <person name="Karlsson M."/>
            <person name="Huettel B."/>
            <person name="Barry K.W."/>
            <person name="Haridas S."/>
            <person name="Chen C."/>
            <person name="Bauer D."/>
            <person name="Andreopoulos W."/>
            <person name="Pangilinan J."/>
            <person name="LaButti K."/>
            <person name="Riley R."/>
            <person name="Lipzen A."/>
            <person name="Clum A."/>
            <person name="Drula E."/>
            <person name="Henrissat B."/>
            <person name="Kohler A."/>
            <person name="Grigoriev I.V."/>
            <person name="Martin F.M."/>
            <person name="Hacquard S."/>
        </authorList>
    </citation>
    <scope>NUCLEOTIDE SEQUENCE</scope>
    <source>
        <strain evidence="4">MPI-CAGE-AT-0016</strain>
    </source>
</reference>
<feature type="compositionally biased region" description="Pro residues" evidence="1">
    <location>
        <begin position="282"/>
        <end position="297"/>
    </location>
</feature>
<organism evidence="4 5">
    <name type="scientific">Plectosphaerella cucumerina</name>
    <dbReference type="NCBI Taxonomy" id="40658"/>
    <lineage>
        <taxon>Eukaryota</taxon>
        <taxon>Fungi</taxon>
        <taxon>Dikarya</taxon>
        <taxon>Ascomycota</taxon>
        <taxon>Pezizomycotina</taxon>
        <taxon>Sordariomycetes</taxon>
        <taxon>Hypocreomycetidae</taxon>
        <taxon>Glomerellales</taxon>
        <taxon>Plectosphaerellaceae</taxon>
        <taxon>Plectosphaerella</taxon>
    </lineage>
</organism>
<dbReference type="Pfam" id="PF10383">
    <property type="entry name" value="Clr2"/>
    <property type="match status" value="1"/>
</dbReference>
<evidence type="ECO:0000259" key="3">
    <source>
        <dbReference type="Pfam" id="PF16761"/>
    </source>
</evidence>
<dbReference type="InterPro" id="IPR031915">
    <property type="entry name" value="Clr2_N"/>
</dbReference>
<feature type="compositionally biased region" description="Pro residues" evidence="1">
    <location>
        <begin position="248"/>
        <end position="270"/>
    </location>
</feature>
<feature type="region of interest" description="Disordered" evidence="1">
    <location>
        <begin position="231"/>
        <end position="297"/>
    </location>
</feature>
<feature type="domain" description="Cryptic loci regulator 2 N-terminal" evidence="3">
    <location>
        <begin position="93"/>
        <end position="147"/>
    </location>
</feature>
<protein>
    <submittedName>
        <fullName evidence="4">Uncharacterized protein</fullName>
    </submittedName>
</protein>
<proteinExistence type="predicted"/>
<dbReference type="Proteomes" id="UP000813385">
    <property type="component" value="Unassembled WGS sequence"/>
</dbReference>
<dbReference type="AlphaFoldDB" id="A0A8K0TVD3"/>
<dbReference type="GO" id="GO:0031934">
    <property type="term" value="C:mating-type region heterochromatin"/>
    <property type="evidence" value="ECO:0007669"/>
    <property type="project" value="TreeGrafter"/>
</dbReference>
<dbReference type="PANTHER" id="PTHR38046:SF1">
    <property type="entry name" value="CRYPTIC LOCI REGULATOR 2"/>
    <property type="match status" value="1"/>
</dbReference>
<feature type="compositionally biased region" description="Low complexity" evidence="1">
    <location>
        <begin position="164"/>
        <end position="177"/>
    </location>
</feature>
<evidence type="ECO:0000313" key="4">
    <source>
        <dbReference type="EMBL" id="KAH7375791.1"/>
    </source>
</evidence>
<dbReference type="InterPro" id="IPR018839">
    <property type="entry name" value="Tscrpt-silencing_Clr2_C"/>
</dbReference>
<feature type="region of interest" description="Disordered" evidence="1">
    <location>
        <begin position="164"/>
        <end position="201"/>
    </location>
</feature>
<feature type="compositionally biased region" description="Pro residues" evidence="1">
    <location>
        <begin position="231"/>
        <end position="241"/>
    </location>
</feature>
<comment type="caution">
    <text evidence="4">The sequence shown here is derived from an EMBL/GenBank/DDBJ whole genome shotgun (WGS) entry which is preliminary data.</text>
</comment>
<name>A0A8K0TVD3_9PEZI</name>
<dbReference type="OrthoDB" id="2421327at2759"/>
<sequence length="640" mass="69522">MVTHQDYHRIQILHSDGQDNGPGYWPVPADTDAAKLAKKAGKDVPEKAPRLKPQMLRLSEDDPRFTEWRIKLGILLKQELSPSPQEGLSWYVEFPRGYWLYEKSKHLWVSGYPVKAKLFKSPQEFGVHLLWLMSGSKDSQDCCCVHCNPLKTLLPVEDLTIAEPAPAQAAPPRVTKVAPPPKAAKPVQSPAAASVAPPKTVTPVPVPTIPSAARPPAAAVASAPVPSPVPISTPAQAPPPVAQIVTPTPTPTQVPAQVPPPAPAPAPAPSPAIAQSSTNSPAPRPAAPATAEPPFPPYSTQVSPTFFRVGELVWFQVSPSWRIGLIARANYQTKQYEILPISHSAFNQNQLQDKPETSLRPFLAFTVPPVSHAELAGKSFDSIPWAAHLQKLAGETGKREALLLDASKLAATKISQCYSLFTHLHDSEGGLKSNYHGTFLGAERVEVNDALRVRITPDQKLSPEWQDALLGLREICTGSTLPGAVFFKGDLLAALSGDDVTPPGATVVPPEKLPPVLREEYAFRQMVSPASRWRIVLLRQAAVLREDDIRGRFYPSNRLLPVLAHPNLAALQQELTNGVVRESARQLNQRMDTFKDGYLGQKRTRMDAIADAIPHGSAALFAYDSAVREIPDGDVPMTTQ</sequence>
<evidence type="ECO:0000313" key="5">
    <source>
        <dbReference type="Proteomes" id="UP000813385"/>
    </source>
</evidence>
<dbReference type="EMBL" id="JAGPXD010000001">
    <property type="protein sequence ID" value="KAH7375791.1"/>
    <property type="molecule type" value="Genomic_DNA"/>
</dbReference>
<dbReference type="PANTHER" id="PTHR38046">
    <property type="entry name" value="CRYPTIC LOCI REGULATOR 2"/>
    <property type="match status" value="1"/>
</dbReference>
<accession>A0A8K0TVD3</accession>
<feature type="compositionally biased region" description="Low complexity" evidence="1">
    <location>
        <begin position="184"/>
        <end position="201"/>
    </location>
</feature>
<dbReference type="Pfam" id="PF16761">
    <property type="entry name" value="Clr2_transil"/>
    <property type="match status" value="1"/>
</dbReference>
<gene>
    <name evidence="4" type="ORF">B0T11DRAFT_270992</name>
</gene>
<feature type="domain" description="Cryptic loci regulator 2 C-terminal" evidence="2">
    <location>
        <begin position="435"/>
        <end position="555"/>
    </location>
</feature>
<evidence type="ECO:0000259" key="2">
    <source>
        <dbReference type="Pfam" id="PF10383"/>
    </source>
</evidence>
<keyword evidence="5" id="KW-1185">Reference proteome</keyword>
<evidence type="ECO:0000256" key="1">
    <source>
        <dbReference type="SAM" id="MobiDB-lite"/>
    </source>
</evidence>
<dbReference type="GO" id="GO:0030466">
    <property type="term" value="P:silent mating-type cassette heterochromatin formation"/>
    <property type="evidence" value="ECO:0007669"/>
    <property type="project" value="TreeGrafter"/>
</dbReference>
<dbReference type="InterPro" id="IPR038986">
    <property type="entry name" value="Clr2"/>
</dbReference>
<dbReference type="GO" id="GO:0033553">
    <property type="term" value="C:rDNA heterochromatin"/>
    <property type="evidence" value="ECO:0007669"/>
    <property type="project" value="TreeGrafter"/>
</dbReference>